<name>A0A2T9Z8M0_9FUNG</name>
<dbReference type="AlphaFoldDB" id="A0A2T9Z8M0"/>
<organism evidence="1 2">
    <name type="scientific">Smittium megazygosporum</name>
    <dbReference type="NCBI Taxonomy" id="133381"/>
    <lineage>
        <taxon>Eukaryota</taxon>
        <taxon>Fungi</taxon>
        <taxon>Fungi incertae sedis</taxon>
        <taxon>Zoopagomycota</taxon>
        <taxon>Kickxellomycotina</taxon>
        <taxon>Harpellomycetes</taxon>
        <taxon>Harpellales</taxon>
        <taxon>Legeriomycetaceae</taxon>
        <taxon>Smittium</taxon>
    </lineage>
</organism>
<comment type="caution">
    <text evidence="1">The sequence shown here is derived from an EMBL/GenBank/DDBJ whole genome shotgun (WGS) entry which is preliminary data.</text>
</comment>
<protein>
    <submittedName>
        <fullName evidence="1">Uncharacterized protein</fullName>
    </submittedName>
</protein>
<reference evidence="1 2" key="1">
    <citation type="journal article" date="2018" name="MBio">
        <title>Comparative Genomics Reveals the Core Gene Toolbox for the Fungus-Insect Symbiosis.</title>
        <authorList>
            <person name="Wang Y."/>
            <person name="Stata M."/>
            <person name="Wang W."/>
            <person name="Stajich J.E."/>
            <person name="White M.M."/>
            <person name="Moncalvo J.M."/>
        </authorList>
    </citation>
    <scope>NUCLEOTIDE SEQUENCE [LARGE SCALE GENOMIC DNA]</scope>
    <source>
        <strain evidence="1 2">SC-DP-2</strain>
    </source>
</reference>
<dbReference type="EMBL" id="MBFS01001487">
    <property type="protein sequence ID" value="PVV00946.1"/>
    <property type="molecule type" value="Genomic_DNA"/>
</dbReference>
<evidence type="ECO:0000313" key="1">
    <source>
        <dbReference type="EMBL" id="PVV00946.1"/>
    </source>
</evidence>
<dbReference type="OrthoDB" id="2195431at2759"/>
<accession>A0A2T9Z8M0</accession>
<dbReference type="STRING" id="133381.A0A2T9Z8M0"/>
<evidence type="ECO:0000313" key="2">
    <source>
        <dbReference type="Proteomes" id="UP000245609"/>
    </source>
</evidence>
<feature type="non-terminal residue" evidence="1">
    <location>
        <position position="531"/>
    </location>
</feature>
<sequence>MDSSSFKFKSTLKLKSSNLANRQESVEGSSLQSGLLPNETITDQSSTILPDAKIQTTPLVSSANSEERNSLLLKDDQNDLIHDNTNVGNFNNVQLSLGKDILDSSSSDESEDFDFSINKAEIESPFPISRSSIGATTSTFLPSSSQLNNQVSDDQSNVLAGKRKLVMYGRNKPILGTDSEPSQNFATANLESISQRLNNPNSSNDYFLSHALPDSSYSHKKFKYDATDTLDYFSVHNPSLFEETDSILNDDSEERLISEKFFGKMKHDHILKPESSNIEQDFQSTSNLPTDGRLYPGKQWVYEDADINAVPFGKSKEGKHQKGKKSNNSTKNAALYEKFGTANIYDQDIDTSFTVGIVDSAESYNALFQARGKSLKDNTQKFKLSDFYQSKDAANQPVDLNTEIQKIADGIKKEQKTNVLSLNACSVSTVPKQDYSKPILFGSYYTASTFSGKILYFQSELKSMLKTEKESILRDNKGWVNSRISLTISKIEAELEKKQVSRQHNESLSLKTKKNVIREKNESKLEKAPLW</sequence>
<keyword evidence="2" id="KW-1185">Reference proteome</keyword>
<proteinExistence type="predicted"/>
<gene>
    <name evidence="1" type="ORF">BB560_004653</name>
</gene>
<dbReference type="Proteomes" id="UP000245609">
    <property type="component" value="Unassembled WGS sequence"/>
</dbReference>